<comment type="subcellular location">
    <subcellularLocation>
        <location evidence="1">Cell membrane</location>
        <topology evidence="1">Multi-pass membrane protein</topology>
    </subcellularLocation>
</comment>
<keyword evidence="9" id="KW-1185">Reference proteome</keyword>
<gene>
    <name evidence="8" type="ORF">HH215_28050</name>
</gene>
<evidence type="ECO:0000256" key="7">
    <source>
        <dbReference type="SAM" id="Phobius"/>
    </source>
</evidence>
<dbReference type="CDD" id="cd06173">
    <property type="entry name" value="MFS_MefA_like"/>
    <property type="match status" value="1"/>
</dbReference>
<dbReference type="GO" id="GO:0005886">
    <property type="term" value="C:plasma membrane"/>
    <property type="evidence" value="ECO:0007669"/>
    <property type="project" value="UniProtKB-SubCell"/>
</dbReference>
<organism evidence="8 9">
    <name type="scientific">Cohnella herbarum</name>
    <dbReference type="NCBI Taxonomy" id="2728023"/>
    <lineage>
        <taxon>Bacteria</taxon>
        <taxon>Bacillati</taxon>
        <taxon>Bacillota</taxon>
        <taxon>Bacilli</taxon>
        <taxon>Bacillales</taxon>
        <taxon>Paenibacillaceae</taxon>
        <taxon>Cohnella</taxon>
    </lineage>
</organism>
<feature type="transmembrane region" description="Helical" evidence="7">
    <location>
        <begin position="50"/>
        <end position="71"/>
    </location>
</feature>
<feature type="transmembrane region" description="Helical" evidence="7">
    <location>
        <begin position="109"/>
        <end position="127"/>
    </location>
</feature>
<feature type="transmembrane region" description="Helical" evidence="7">
    <location>
        <begin position="358"/>
        <end position="382"/>
    </location>
</feature>
<keyword evidence="5 7" id="KW-1133">Transmembrane helix</keyword>
<dbReference type="InterPro" id="IPR011701">
    <property type="entry name" value="MFS"/>
</dbReference>
<dbReference type="KEGG" id="cheb:HH215_28050"/>
<evidence type="ECO:0000256" key="1">
    <source>
        <dbReference type="ARBA" id="ARBA00004651"/>
    </source>
</evidence>
<evidence type="ECO:0000313" key="8">
    <source>
        <dbReference type="EMBL" id="QJD86646.1"/>
    </source>
</evidence>
<keyword evidence="6 7" id="KW-0472">Membrane</keyword>
<feature type="transmembrane region" description="Helical" evidence="7">
    <location>
        <begin position="333"/>
        <end position="352"/>
    </location>
</feature>
<sequence>MSNPPVSGPSILSNRFAQTIIVSALFLQIGVWVRNIAILFYVIDMTGGDSLAVSFISVAEYAPIFIFSFIGGTLAKRWRPKKTMVRCDLLSAASILGVLFAMENGSWKAVFFATLVSAILSQFTHLSGMKLFKLHVPEHLVQKGMSVYQTLYAVFMIFGPIVGTFVYRNFGIETSIGIMGASFLISAALLAILPSDRQDDGEKQNSHILEDVKAEYRYVRSSILFRKLGGVCIAAGLGLGLIQPLAIFLMTERLGRAENDLQWFLLVNGVTMIIGGAMAMSLEIIGSGLSTEYWLTLGLQFISGFLFPFIHIGMNTKIMRNRQESFIGRVNRILTPLLMGSIVVTMMLSGIVKNAISLVPLYAVAGLFFLAGLVIIIPLFMIKSGIPLESGNTASR</sequence>
<dbReference type="SUPFAM" id="SSF103473">
    <property type="entry name" value="MFS general substrate transporter"/>
    <property type="match status" value="1"/>
</dbReference>
<feature type="transmembrane region" description="Helical" evidence="7">
    <location>
        <begin position="293"/>
        <end position="312"/>
    </location>
</feature>
<dbReference type="PANTHER" id="PTHR43266">
    <property type="entry name" value="MACROLIDE-EFFLUX PROTEIN"/>
    <property type="match status" value="1"/>
</dbReference>
<name>A0A7Z2ZNP0_9BACL</name>
<feature type="transmembrane region" description="Helical" evidence="7">
    <location>
        <begin position="20"/>
        <end position="43"/>
    </location>
</feature>
<evidence type="ECO:0000256" key="2">
    <source>
        <dbReference type="ARBA" id="ARBA00022448"/>
    </source>
</evidence>
<feature type="transmembrane region" description="Helical" evidence="7">
    <location>
        <begin position="147"/>
        <end position="167"/>
    </location>
</feature>
<dbReference type="Pfam" id="PF07690">
    <property type="entry name" value="MFS_1"/>
    <property type="match status" value="1"/>
</dbReference>
<feature type="transmembrane region" description="Helical" evidence="7">
    <location>
        <begin position="174"/>
        <end position="193"/>
    </location>
</feature>
<evidence type="ECO:0000256" key="6">
    <source>
        <dbReference type="ARBA" id="ARBA00023136"/>
    </source>
</evidence>
<evidence type="ECO:0000313" key="9">
    <source>
        <dbReference type="Proteomes" id="UP000502248"/>
    </source>
</evidence>
<keyword evidence="3" id="KW-1003">Cell membrane</keyword>
<accession>A0A7Z2ZNP0</accession>
<keyword evidence="2" id="KW-0813">Transport</keyword>
<dbReference type="Proteomes" id="UP000502248">
    <property type="component" value="Chromosome"/>
</dbReference>
<keyword evidence="4 7" id="KW-0812">Transmembrane</keyword>
<protein>
    <submittedName>
        <fullName evidence="8">MFS transporter</fullName>
    </submittedName>
</protein>
<proteinExistence type="predicted"/>
<feature type="transmembrane region" description="Helical" evidence="7">
    <location>
        <begin position="228"/>
        <end position="251"/>
    </location>
</feature>
<dbReference type="RefSeq" id="WP_169282895.1">
    <property type="nucleotide sequence ID" value="NZ_CP051680.1"/>
</dbReference>
<evidence type="ECO:0000256" key="3">
    <source>
        <dbReference type="ARBA" id="ARBA00022475"/>
    </source>
</evidence>
<dbReference type="EMBL" id="CP051680">
    <property type="protein sequence ID" value="QJD86646.1"/>
    <property type="molecule type" value="Genomic_DNA"/>
</dbReference>
<dbReference type="GO" id="GO:0022857">
    <property type="term" value="F:transmembrane transporter activity"/>
    <property type="evidence" value="ECO:0007669"/>
    <property type="project" value="InterPro"/>
</dbReference>
<dbReference type="Gene3D" id="1.20.1250.20">
    <property type="entry name" value="MFS general substrate transporter like domains"/>
    <property type="match status" value="1"/>
</dbReference>
<evidence type="ECO:0000256" key="4">
    <source>
        <dbReference type="ARBA" id="ARBA00022692"/>
    </source>
</evidence>
<reference evidence="8 9" key="1">
    <citation type="submission" date="2020-04" db="EMBL/GenBank/DDBJ databases">
        <title>Genome sequencing of novel species.</title>
        <authorList>
            <person name="Heo J."/>
            <person name="Kim S.-J."/>
            <person name="Kim J.-S."/>
            <person name="Hong S.-B."/>
            <person name="Kwon S.-W."/>
        </authorList>
    </citation>
    <scope>NUCLEOTIDE SEQUENCE [LARGE SCALE GENOMIC DNA]</scope>
    <source>
        <strain evidence="8 9">MFER-1</strain>
    </source>
</reference>
<feature type="transmembrane region" description="Helical" evidence="7">
    <location>
        <begin position="263"/>
        <end position="281"/>
    </location>
</feature>
<dbReference type="PANTHER" id="PTHR43266:SF8">
    <property type="entry name" value="MACROLIDE-EFFLUX PROTEIN"/>
    <property type="match status" value="1"/>
</dbReference>
<dbReference type="InterPro" id="IPR036259">
    <property type="entry name" value="MFS_trans_sf"/>
</dbReference>
<evidence type="ECO:0000256" key="5">
    <source>
        <dbReference type="ARBA" id="ARBA00022989"/>
    </source>
</evidence>
<dbReference type="AlphaFoldDB" id="A0A7Z2ZNP0"/>